<evidence type="ECO:0000313" key="4">
    <source>
        <dbReference type="Proteomes" id="UP000578449"/>
    </source>
</evidence>
<protein>
    <recommendedName>
        <fullName evidence="2">Amidohydrolase-related domain-containing protein</fullName>
    </recommendedName>
</protein>
<gene>
    <name evidence="3" type="ORF">HNP84_006582</name>
</gene>
<dbReference type="InterPro" id="IPR006680">
    <property type="entry name" value="Amidohydro-rel"/>
</dbReference>
<evidence type="ECO:0000256" key="1">
    <source>
        <dbReference type="ARBA" id="ARBA00023239"/>
    </source>
</evidence>
<dbReference type="EMBL" id="JACHGN010000015">
    <property type="protein sequence ID" value="MBB5136831.1"/>
    <property type="molecule type" value="Genomic_DNA"/>
</dbReference>
<organism evidence="3 4">
    <name type="scientific">Thermocatellispora tengchongensis</name>
    <dbReference type="NCBI Taxonomy" id="1073253"/>
    <lineage>
        <taxon>Bacteria</taxon>
        <taxon>Bacillati</taxon>
        <taxon>Actinomycetota</taxon>
        <taxon>Actinomycetes</taxon>
        <taxon>Streptosporangiales</taxon>
        <taxon>Streptosporangiaceae</taxon>
        <taxon>Thermocatellispora</taxon>
    </lineage>
</organism>
<reference evidence="3 4" key="1">
    <citation type="submission" date="2020-08" db="EMBL/GenBank/DDBJ databases">
        <title>Genomic Encyclopedia of Type Strains, Phase IV (KMG-IV): sequencing the most valuable type-strain genomes for metagenomic binning, comparative biology and taxonomic classification.</title>
        <authorList>
            <person name="Goeker M."/>
        </authorList>
    </citation>
    <scope>NUCLEOTIDE SEQUENCE [LARGE SCALE GENOMIC DNA]</scope>
    <source>
        <strain evidence="3 4">DSM 45615</strain>
    </source>
</reference>
<proteinExistence type="predicted"/>
<sequence length="307" mass="34796">MAYTGPVIDAFFHPGWAATTPDTFGDRDSWLQDPMRNRVMRTFQQGGEAPRTAEAGMEQTIAEMDEVGVESAVFQASLYYHTDRKGLDARVQEHYDIIQKYPGRFAHAGTLIPPRQGPGSYWDLLENPRILAEHKERYGIQGVHILPSPWGTPPNDKWYYPLYAKCVELNLFVFSYIGMPGPLWPTLPNYPLHLDDVCLAFPDLIVVGHHIGDPWAGMMTHLAAKHPNLYICTSAWSPKRYPKELLEFLGGKWHGQPGAEKVIFGTDYPLLNLKKATTDARHLDLPEDVLEKFMYSNMKGILDRTAI</sequence>
<dbReference type="Pfam" id="PF04909">
    <property type="entry name" value="Amidohydro_2"/>
    <property type="match status" value="1"/>
</dbReference>
<keyword evidence="4" id="KW-1185">Reference proteome</keyword>
<feature type="domain" description="Amidohydrolase-related" evidence="2">
    <location>
        <begin position="37"/>
        <end position="297"/>
    </location>
</feature>
<dbReference type="InterPro" id="IPR032465">
    <property type="entry name" value="ACMSD"/>
</dbReference>
<dbReference type="RefSeq" id="WP_185053691.1">
    <property type="nucleotide sequence ID" value="NZ_BAABIX010000008.1"/>
</dbReference>
<dbReference type="Proteomes" id="UP000578449">
    <property type="component" value="Unassembled WGS sequence"/>
</dbReference>
<dbReference type="GO" id="GO:0016831">
    <property type="term" value="F:carboxy-lyase activity"/>
    <property type="evidence" value="ECO:0007669"/>
    <property type="project" value="InterPro"/>
</dbReference>
<name>A0A840PG64_9ACTN</name>
<evidence type="ECO:0000259" key="2">
    <source>
        <dbReference type="Pfam" id="PF04909"/>
    </source>
</evidence>
<dbReference type="Gene3D" id="3.20.20.140">
    <property type="entry name" value="Metal-dependent hydrolases"/>
    <property type="match status" value="1"/>
</dbReference>
<keyword evidence="1" id="KW-0456">Lyase</keyword>
<dbReference type="PANTHER" id="PTHR21240">
    <property type="entry name" value="2-AMINO-3-CARBOXYLMUCONATE-6-SEMIALDEHYDE DECARBOXYLASE"/>
    <property type="match status" value="1"/>
</dbReference>
<dbReference type="GO" id="GO:0016787">
    <property type="term" value="F:hydrolase activity"/>
    <property type="evidence" value="ECO:0007669"/>
    <property type="project" value="InterPro"/>
</dbReference>
<accession>A0A840PG64</accession>
<evidence type="ECO:0000313" key="3">
    <source>
        <dbReference type="EMBL" id="MBB5136831.1"/>
    </source>
</evidence>
<dbReference type="SUPFAM" id="SSF51556">
    <property type="entry name" value="Metallo-dependent hydrolases"/>
    <property type="match status" value="1"/>
</dbReference>
<dbReference type="InterPro" id="IPR032466">
    <property type="entry name" value="Metal_Hydrolase"/>
</dbReference>
<comment type="caution">
    <text evidence="3">The sequence shown here is derived from an EMBL/GenBank/DDBJ whole genome shotgun (WGS) entry which is preliminary data.</text>
</comment>
<dbReference type="AlphaFoldDB" id="A0A840PG64"/>
<dbReference type="PANTHER" id="PTHR21240:SF19">
    <property type="entry name" value="CATALYTIC_ HYDROLASE"/>
    <property type="match status" value="1"/>
</dbReference>